<protein>
    <submittedName>
        <fullName evidence="2">Ferredoxin</fullName>
    </submittedName>
</protein>
<dbReference type="AlphaFoldDB" id="A0A6F9E022"/>
<evidence type="ECO:0000313" key="2">
    <source>
        <dbReference type="EMBL" id="CAB3390178.1"/>
    </source>
</evidence>
<evidence type="ECO:0000313" key="3">
    <source>
        <dbReference type="Proteomes" id="UP000502196"/>
    </source>
</evidence>
<reference evidence="2 3" key="1">
    <citation type="submission" date="2020-04" db="EMBL/GenBank/DDBJ databases">
        <authorList>
            <person name="Hogendoorn C."/>
        </authorList>
    </citation>
    <scope>NUCLEOTIDE SEQUENCE [LARGE SCALE GENOMIC DNA]</scope>
    <source>
        <strain evidence="2">COOX1</strain>
    </source>
</reference>
<dbReference type="PROSITE" id="PS00197">
    <property type="entry name" value="2FE2S_FER_1"/>
    <property type="match status" value="1"/>
</dbReference>
<proteinExistence type="predicted"/>
<feature type="domain" description="2Fe-2S ferredoxin-type" evidence="1">
    <location>
        <begin position="3"/>
        <end position="97"/>
    </location>
</feature>
<dbReference type="PROSITE" id="PS51085">
    <property type="entry name" value="2FE2S_FER_2"/>
    <property type="match status" value="1"/>
</dbReference>
<dbReference type="InterPro" id="IPR006058">
    <property type="entry name" value="2Fe2S_fd_BS"/>
</dbReference>
<dbReference type="InterPro" id="IPR001041">
    <property type="entry name" value="2Fe-2S_ferredoxin-type"/>
</dbReference>
<organism evidence="2 3">
    <name type="scientific">Kyrpidia spormannii</name>
    <dbReference type="NCBI Taxonomy" id="2055160"/>
    <lineage>
        <taxon>Bacteria</taxon>
        <taxon>Bacillati</taxon>
        <taxon>Bacillota</taxon>
        <taxon>Bacilli</taxon>
        <taxon>Bacillales</taxon>
        <taxon>Alicyclobacillaceae</taxon>
        <taxon>Kyrpidia</taxon>
    </lineage>
</organism>
<dbReference type="Pfam" id="PF00111">
    <property type="entry name" value="Fer2"/>
    <property type="match status" value="1"/>
</dbReference>
<gene>
    <name evidence="2" type="ORF">COOX1_0278</name>
</gene>
<evidence type="ECO:0000259" key="1">
    <source>
        <dbReference type="PROSITE" id="PS51085"/>
    </source>
</evidence>
<dbReference type="CDD" id="cd00207">
    <property type="entry name" value="fer2"/>
    <property type="match status" value="1"/>
</dbReference>
<accession>A0A6F9E022</accession>
<dbReference type="RefSeq" id="WP_170084717.1">
    <property type="nucleotide sequence ID" value="NZ_CP047971.1"/>
</dbReference>
<sequence length="126" mass="14113">MPGQIHFKTSGKRVDIGNDGEVNVLRSSIRHDAGLPYRCAGGLCGTCKMRVEEGRENLSPIRKAEERILGDLLEQGYRLGCQTFARGSCTVSWDPSQAKGKELPKLREFWEKYGGRPSFQQTSRKP</sequence>
<dbReference type="InterPro" id="IPR012675">
    <property type="entry name" value="Beta-grasp_dom_sf"/>
</dbReference>
<dbReference type="InterPro" id="IPR036010">
    <property type="entry name" value="2Fe-2S_ferredoxin-like_sf"/>
</dbReference>
<dbReference type="GO" id="GO:0051537">
    <property type="term" value="F:2 iron, 2 sulfur cluster binding"/>
    <property type="evidence" value="ECO:0007669"/>
    <property type="project" value="InterPro"/>
</dbReference>
<name>A0A6F9E022_9BACL</name>
<dbReference type="EMBL" id="LR792683">
    <property type="protein sequence ID" value="CAB3390178.1"/>
    <property type="molecule type" value="Genomic_DNA"/>
</dbReference>
<dbReference type="Proteomes" id="UP000502196">
    <property type="component" value="Chromosome"/>
</dbReference>
<dbReference type="SUPFAM" id="SSF54292">
    <property type="entry name" value="2Fe-2S ferredoxin-like"/>
    <property type="match status" value="1"/>
</dbReference>
<dbReference type="Gene3D" id="3.10.20.30">
    <property type="match status" value="1"/>
</dbReference>